<dbReference type="AlphaFoldDB" id="A0A8D8J0K8"/>
<dbReference type="EMBL" id="HBUE01266530">
    <property type="protein sequence ID" value="CAG6561637.1"/>
    <property type="molecule type" value="Transcribed_RNA"/>
</dbReference>
<feature type="compositionally biased region" description="Basic residues" evidence="1">
    <location>
        <begin position="25"/>
        <end position="34"/>
    </location>
</feature>
<feature type="compositionally biased region" description="Low complexity" evidence="1">
    <location>
        <begin position="35"/>
        <end position="53"/>
    </location>
</feature>
<organism evidence="2">
    <name type="scientific">Culex pipiens</name>
    <name type="common">House mosquito</name>
    <dbReference type="NCBI Taxonomy" id="7175"/>
    <lineage>
        <taxon>Eukaryota</taxon>
        <taxon>Metazoa</taxon>
        <taxon>Ecdysozoa</taxon>
        <taxon>Arthropoda</taxon>
        <taxon>Hexapoda</taxon>
        <taxon>Insecta</taxon>
        <taxon>Pterygota</taxon>
        <taxon>Neoptera</taxon>
        <taxon>Endopterygota</taxon>
        <taxon>Diptera</taxon>
        <taxon>Nematocera</taxon>
        <taxon>Culicoidea</taxon>
        <taxon>Culicidae</taxon>
        <taxon>Culicinae</taxon>
        <taxon>Culicini</taxon>
        <taxon>Culex</taxon>
        <taxon>Culex</taxon>
    </lineage>
</organism>
<proteinExistence type="predicted"/>
<feature type="region of interest" description="Disordered" evidence="1">
    <location>
        <begin position="72"/>
        <end position="110"/>
    </location>
</feature>
<sequence>MNRRWSAAMRTMTGSRVINPPAPSNRKRSRRWARSRATLPTSSGPTTTRSSTRVPLFDPVIATRCATAISCGPDVGRTRANGGPGYYSGSAKTAPFSNDAAGPRKRPSTS</sequence>
<feature type="region of interest" description="Disordered" evidence="1">
    <location>
        <begin position="1"/>
        <end position="54"/>
    </location>
</feature>
<name>A0A8D8J0K8_CULPI</name>
<protein>
    <submittedName>
        <fullName evidence="2">(northern house mosquito) hypothetical protein</fullName>
    </submittedName>
</protein>
<dbReference type="EMBL" id="HBUE01161339">
    <property type="protein sequence ID" value="CAG6510233.1"/>
    <property type="molecule type" value="Transcribed_RNA"/>
</dbReference>
<reference evidence="2" key="1">
    <citation type="submission" date="2021-05" db="EMBL/GenBank/DDBJ databases">
        <authorList>
            <person name="Alioto T."/>
            <person name="Alioto T."/>
            <person name="Gomez Garrido J."/>
        </authorList>
    </citation>
    <scope>NUCLEOTIDE SEQUENCE</scope>
</reference>
<accession>A0A8D8J0K8</accession>
<evidence type="ECO:0000313" key="2">
    <source>
        <dbReference type="EMBL" id="CAG6561641.1"/>
    </source>
</evidence>
<evidence type="ECO:0000256" key="1">
    <source>
        <dbReference type="SAM" id="MobiDB-lite"/>
    </source>
</evidence>
<dbReference type="EMBL" id="HBUE01161344">
    <property type="protein sequence ID" value="CAG6510237.1"/>
    <property type="molecule type" value="Transcribed_RNA"/>
</dbReference>
<dbReference type="EMBL" id="HBUE01266535">
    <property type="protein sequence ID" value="CAG6561641.1"/>
    <property type="molecule type" value="Transcribed_RNA"/>
</dbReference>